<keyword evidence="3" id="KW-1185">Reference proteome</keyword>
<dbReference type="EMBL" id="JBHTAT010000001">
    <property type="protein sequence ID" value="MFC7255211.1"/>
    <property type="molecule type" value="Genomic_DNA"/>
</dbReference>
<protein>
    <submittedName>
        <fullName evidence="2">PQQ-binding-like beta-propeller repeat protein</fullName>
    </submittedName>
</protein>
<dbReference type="Proteomes" id="UP001596434">
    <property type="component" value="Unassembled WGS sequence"/>
</dbReference>
<gene>
    <name evidence="2" type="ORF">ACFQKE_07870</name>
</gene>
<dbReference type="InterPro" id="IPR011047">
    <property type="entry name" value="Quinoprotein_ADH-like_sf"/>
</dbReference>
<dbReference type="AlphaFoldDB" id="A0ABD5ZXY2"/>
<evidence type="ECO:0000313" key="2">
    <source>
        <dbReference type="EMBL" id="MFC7255211.1"/>
    </source>
</evidence>
<dbReference type="SMART" id="SM00564">
    <property type="entry name" value="PQQ"/>
    <property type="match status" value="1"/>
</dbReference>
<dbReference type="InterPro" id="IPR015943">
    <property type="entry name" value="WD40/YVTN_repeat-like_dom_sf"/>
</dbReference>
<feature type="domain" description="Pyrrolo-quinoline quinone repeat" evidence="1">
    <location>
        <begin position="2"/>
        <end position="107"/>
    </location>
</feature>
<dbReference type="SUPFAM" id="SSF50998">
    <property type="entry name" value="Quinoprotein alcohol dehydrogenase-like"/>
    <property type="match status" value="1"/>
</dbReference>
<sequence length="136" mass="14390">MHALDASTGQTSYRISSETSAIYGYLTGRGTYVYGGTTTGPVVAFGLDAREVAWQSYLDEYVNSVAVTEESVFAGSHAGIVAALDRITGDERWRTTLGGDEIAVRSRPAVATRMLSAIISDFSASPLVSSVVVMSI</sequence>
<organism evidence="2 3">
    <name type="scientific">Haloplanus litoreus</name>
    <dbReference type="NCBI Taxonomy" id="767515"/>
    <lineage>
        <taxon>Archaea</taxon>
        <taxon>Methanobacteriati</taxon>
        <taxon>Methanobacteriota</taxon>
        <taxon>Stenosarchaea group</taxon>
        <taxon>Halobacteria</taxon>
        <taxon>Halobacteriales</taxon>
        <taxon>Haloferacaceae</taxon>
        <taxon>Haloplanus</taxon>
    </lineage>
</organism>
<dbReference type="GeneID" id="96953558"/>
<evidence type="ECO:0000259" key="1">
    <source>
        <dbReference type="Pfam" id="PF13360"/>
    </source>
</evidence>
<dbReference type="Pfam" id="PF13360">
    <property type="entry name" value="PQQ_2"/>
    <property type="match status" value="1"/>
</dbReference>
<reference evidence="2 3" key="1">
    <citation type="journal article" date="2019" name="Int. J. Syst. Evol. Microbiol.">
        <title>The Global Catalogue of Microorganisms (GCM) 10K type strain sequencing project: providing services to taxonomists for standard genome sequencing and annotation.</title>
        <authorList>
            <consortium name="The Broad Institute Genomics Platform"/>
            <consortium name="The Broad Institute Genome Sequencing Center for Infectious Disease"/>
            <person name="Wu L."/>
            <person name="Ma J."/>
        </authorList>
    </citation>
    <scope>NUCLEOTIDE SEQUENCE [LARGE SCALE GENOMIC DNA]</scope>
    <source>
        <strain evidence="2 3">GX21</strain>
    </source>
</reference>
<proteinExistence type="predicted"/>
<accession>A0ABD5ZXY2</accession>
<dbReference type="Gene3D" id="2.130.10.10">
    <property type="entry name" value="YVTN repeat-like/Quinoprotein amine dehydrogenase"/>
    <property type="match status" value="1"/>
</dbReference>
<dbReference type="InterPro" id="IPR002372">
    <property type="entry name" value="PQQ_rpt_dom"/>
</dbReference>
<dbReference type="RefSeq" id="WP_379703425.1">
    <property type="nucleotide sequence ID" value="NZ_JBHTAT010000001.1"/>
</dbReference>
<dbReference type="InterPro" id="IPR018391">
    <property type="entry name" value="PQQ_b-propeller_rpt"/>
</dbReference>
<comment type="caution">
    <text evidence="2">The sequence shown here is derived from an EMBL/GenBank/DDBJ whole genome shotgun (WGS) entry which is preliminary data.</text>
</comment>
<evidence type="ECO:0000313" key="3">
    <source>
        <dbReference type="Proteomes" id="UP001596434"/>
    </source>
</evidence>
<name>A0ABD5ZXY2_9EURY</name>